<feature type="compositionally biased region" description="Basic and acidic residues" evidence="4">
    <location>
        <begin position="713"/>
        <end position="729"/>
    </location>
</feature>
<dbReference type="EMBL" id="CP069028">
    <property type="protein sequence ID" value="QRC96560.1"/>
    <property type="molecule type" value="Genomic_DNA"/>
</dbReference>
<feature type="region of interest" description="Disordered" evidence="4">
    <location>
        <begin position="784"/>
        <end position="828"/>
    </location>
</feature>
<evidence type="ECO:0000256" key="2">
    <source>
        <dbReference type="ARBA" id="ARBA00022737"/>
    </source>
</evidence>
<feature type="region of interest" description="Disordered" evidence="4">
    <location>
        <begin position="705"/>
        <end position="742"/>
    </location>
</feature>
<name>A0A7U2F4N1_PHANO</name>
<dbReference type="SMART" id="SM00369">
    <property type="entry name" value="LRR_TYP"/>
    <property type="match status" value="4"/>
</dbReference>
<evidence type="ECO:0000313" key="6">
    <source>
        <dbReference type="Proteomes" id="UP000663193"/>
    </source>
</evidence>
<dbReference type="Gene3D" id="3.80.10.10">
    <property type="entry name" value="Ribonuclease Inhibitor"/>
    <property type="match status" value="1"/>
</dbReference>
<dbReference type="InterPro" id="IPR001611">
    <property type="entry name" value="Leu-rich_rpt"/>
</dbReference>
<sequence>MAELAGSIVGIVSAGTKVALVLSQLASDIGSAGQEARMISSEIRTFCTILNTLKDTMGKISDSSYYAHCSDMVRDMTTASVEMFTEVLNAAESLRSMTNGKDGRDGKFKFVSRVNWVVFQKPKIVVLRAAIEAYKSNIALMLGTINTVEKVARRTSIPQHFSNVAEDDQERTTLQSLELDHRASLISLEQAERQYEKLTLQHSAEDAESPAEYAWLDTIIDTNVVVRDDSISGDASQHATILQIARMEVNSIRDSLTRSSWGEDSLQDQVVRHSQRLSKLMEEDHRRLSQRWSALLLSNHDNSDTSLHGEGFLGQVVETSDEPVLPGAHVTFTMPGQEATYIQFRKWLLWQPWSLQDQILEALRSEVFSDRLWKDQASALDAVLAQSGGTPNGFDDATPPELETGSPPGMKFNAISEEGKVEHVARVDDQQDDVAESKLDFDAITLTKAHIVDIPSETVQTWVWKRTQKLDLSWNFIRTVPQSMGLCTNLRRLDLGYNHLETIPQPLLLLNSLVALDLRGNMLRAIPSAISRLTALQSLLLSDNRIQGLPLAIGGMKTLQILELSRNPVVFPSANSFFDMRRSLPRDTSPDQRQFDTIGTARLKSYLKCYPADDMTGTYAQAVAGNLSEDALRFQLEMQAISMARYKTIGDARNINENATSSDESISFIRQDDPHRGLLKPEDVDHTLGIDALLSPRITLHTVEGASASYSSKRHDMHDHRRSRSHEVSSNRGTMLSPKLADNRSLDVAGRSNKAAEDDANTSWETFSKTIPEVMLQKRDTDWRSGPMTAPMDGIPTPVSPPSKLTTRPESYSGQTPRKEKRYSMMFA</sequence>
<dbReference type="KEGG" id="pno:SNOG_01467"/>
<proteinExistence type="predicted"/>
<dbReference type="Proteomes" id="UP000663193">
    <property type="component" value="Chromosome 6"/>
</dbReference>
<keyword evidence="2" id="KW-0677">Repeat</keyword>
<dbReference type="RefSeq" id="XP_001792105.1">
    <property type="nucleotide sequence ID" value="XM_001792053.1"/>
</dbReference>
<gene>
    <name evidence="5" type="ORF">JI435_014670</name>
</gene>
<dbReference type="Pfam" id="PF13855">
    <property type="entry name" value="LRR_8"/>
    <property type="match status" value="1"/>
</dbReference>
<reference evidence="6" key="1">
    <citation type="journal article" date="2021" name="BMC Genomics">
        <title>Chromosome-level genome assembly and manually-curated proteome of model necrotroph Parastagonospora nodorum Sn15 reveals a genome-wide trove of candidate effector homologs, and redundancy of virulence-related functions within an accessory chromosome.</title>
        <authorList>
            <person name="Bertazzoni S."/>
            <person name="Jones D.A.B."/>
            <person name="Phan H.T."/>
            <person name="Tan K.-C."/>
            <person name="Hane J.K."/>
        </authorList>
    </citation>
    <scope>NUCLEOTIDE SEQUENCE [LARGE SCALE GENOMIC DNA]</scope>
    <source>
        <strain evidence="6">SN15 / ATCC MYA-4574 / FGSC 10173)</strain>
    </source>
</reference>
<evidence type="ECO:0008006" key="7">
    <source>
        <dbReference type="Google" id="ProtNLM"/>
    </source>
</evidence>
<dbReference type="OrthoDB" id="1394818at2759"/>
<evidence type="ECO:0000256" key="1">
    <source>
        <dbReference type="ARBA" id="ARBA00022614"/>
    </source>
</evidence>
<evidence type="ECO:0000256" key="3">
    <source>
        <dbReference type="SAM" id="Coils"/>
    </source>
</evidence>
<dbReference type="AlphaFoldDB" id="A0A7U2F4N1"/>
<feature type="coiled-coil region" evidence="3">
    <location>
        <begin position="174"/>
        <end position="208"/>
    </location>
</feature>
<dbReference type="PANTHER" id="PTHR48051">
    <property type="match status" value="1"/>
</dbReference>
<evidence type="ECO:0000256" key="4">
    <source>
        <dbReference type="SAM" id="MobiDB-lite"/>
    </source>
</evidence>
<keyword evidence="3" id="KW-0175">Coiled coil</keyword>
<protein>
    <recommendedName>
        <fullName evidence="7">Fungal N-terminal domain-containing protein</fullName>
    </recommendedName>
</protein>
<dbReference type="PROSITE" id="PS51450">
    <property type="entry name" value="LRR"/>
    <property type="match status" value="1"/>
</dbReference>
<feature type="compositionally biased region" description="Polar residues" evidence="4">
    <location>
        <begin position="803"/>
        <end position="816"/>
    </location>
</feature>
<dbReference type="InterPro" id="IPR032675">
    <property type="entry name" value="LRR_dom_sf"/>
</dbReference>
<dbReference type="PANTHER" id="PTHR48051:SF46">
    <property type="entry name" value="LEUCINE RICH REPEAT-CONTAINING DOMAIN PROTEIN"/>
    <property type="match status" value="1"/>
</dbReference>
<dbReference type="SUPFAM" id="SSF52075">
    <property type="entry name" value="Outer arm dynein light chain 1"/>
    <property type="match status" value="1"/>
</dbReference>
<dbReference type="InterPro" id="IPR050216">
    <property type="entry name" value="LRR_domain-containing"/>
</dbReference>
<keyword evidence="1" id="KW-0433">Leucine-rich repeat</keyword>
<keyword evidence="6" id="KW-1185">Reference proteome</keyword>
<evidence type="ECO:0000313" key="5">
    <source>
        <dbReference type="EMBL" id="QRC96560.1"/>
    </source>
</evidence>
<accession>A0A7U2F4N1</accession>
<dbReference type="InterPro" id="IPR003591">
    <property type="entry name" value="Leu-rich_rpt_typical-subtyp"/>
</dbReference>
<dbReference type="VEuPathDB" id="FungiDB:JI435_014670"/>
<organism evidence="5 6">
    <name type="scientific">Phaeosphaeria nodorum (strain SN15 / ATCC MYA-4574 / FGSC 10173)</name>
    <name type="common">Glume blotch fungus</name>
    <name type="synonym">Parastagonospora nodorum</name>
    <dbReference type="NCBI Taxonomy" id="321614"/>
    <lineage>
        <taxon>Eukaryota</taxon>
        <taxon>Fungi</taxon>
        <taxon>Dikarya</taxon>
        <taxon>Ascomycota</taxon>
        <taxon>Pezizomycotina</taxon>
        <taxon>Dothideomycetes</taxon>
        <taxon>Pleosporomycetidae</taxon>
        <taxon>Pleosporales</taxon>
        <taxon>Pleosporineae</taxon>
        <taxon>Phaeosphaeriaceae</taxon>
        <taxon>Parastagonospora</taxon>
    </lineage>
</organism>
<feature type="region of interest" description="Disordered" evidence="4">
    <location>
        <begin position="385"/>
        <end position="406"/>
    </location>
</feature>